<dbReference type="Proteomes" id="UP000789901">
    <property type="component" value="Unassembled WGS sequence"/>
</dbReference>
<accession>A0ABN7X667</accession>
<feature type="non-terminal residue" evidence="1">
    <location>
        <position position="1"/>
    </location>
</feature>
<evidence type="ECO:0000313" key="1">
    <source>
        <dbReference type="EMBL" id="CAG8849070.1"/>
    </source>
</evidence>
<keyword evidence="2" id="KW-1185">Reference proteome</keyword>
<name>A0ABN7X667_GIGMA</name>
<comment type="caution">
    <text evidence="1">The sequence shown here is derived from an EMBL/GenBank/DDBJ whole genome shotgun (WGS) entry which is preliminary data.</text>
</comment>
<sequence length="56" mass="6267">KIGLVSVVRTNMKLYINKYYCLAFVKVAQVFAKVFAKNSIIISQDNKAKVDLGFPA</sequence>
<proteinExistence type="predicted"/>
<dbReference type="EMBL" id="CAJVQB010094694">
    <property type="protein sequence ID" value="CAG8849070.1"/>
    <property type="molecule type" value="Genomic_DNA"/>
</dbReference>
<reference evidence="1 2" key="1">
    <citation type="submission" date="2021-06" db="EMBL/GenBank/DDBJ databases">
        <authorList>
            <person name="Kallberg Y."/>
            <person name="Tangrot J."/>
            <person name="Rosling A."/>
        </authorList>
    </citation>
    <scope>NUCLEOTIDE SEQUENCE [LARGE SCALE GENOMIC DNA]</scope>
    <source>
        <strain evidence="1 2">120-4 pot B 10/14</strain>
    </source>
</reference>
<protein>
    <submittedName>
        <fullName evidence="1">43354_t:CDS:1</fullName>
    </submittedName>
</protein>
<gene>
    <name evidence="1" type="ORF">GMARGA_LOCUS39509</name>
</gene>
<feature type="non-terminal residue" evidence="1">
    <location>
        <position position="56"/>
    </location>
</feature>
<evidence type="ECO:0000313" key="2">
    <source>
        <dbReference type="Proteomes" id="UP000789901"/>
    </source>
</evidence>
<organism evidence="1 2">
    <name type="scientific">Gigaspora margarita</name>
    <dbReference type="NCBI Taxonomy" id="4874"/>
    <lineage>
        <taxon>Eukaryota</taxon>
        <taxon>Fungi</taxon>
        <taxon>Fungi incertae sedis</taxon>
        <taxon>Mucoromycota</taxon>
        <taxon>Glomeromycotina</taxon>
        <taxon>Glomeromycetes</taxon>
        <taxon>Diversisporales</taxon>
        <taxon>Gigasporaceae</taxon>
        <taxon>Gigaspora</taxon>
    </lineage>
</organism>